<evidence type="ECO:0000313" key="2">
    <source>
        <dbReference type="Proteomes" id="UP001141619"/>
    </source>
</evidence>
<reference evidence="1" key="1">
    <citation type="submission" date="2022-08" db="EMBL/GenBank/DDBJ databases">
        <authorList>
            <person name="Vandamme P."/>
            <person name="Hettiarachchi A."/>
            <person name="Peeters C."/>
            <person name="Cnockaert M."/>
            <person name="Carlier A."/>
        </authorList>
    </citation>
    <scope>NUCLEOTIDE SEQUENCE</scope>
    <source>
        <strain evidence="1">LMG 31809</strain>
    </source>
</reference>
<dbReference type="Proteomes" id="UP001141619">
    <property type="component" value="Unassembled WGS sequence"/>
</dbReference>
<sequence>MTAHPLKVVIVSTHRHMLAAADYSGLPDFFVMTAPAAAGYAGPGYLKLLADLAPELPVIIDCGDDPGLALRALELGWRYLRLSGPTLETVKSAAATLSAVVFTDADLGDRLTLALDRDPEPALGQFLAA</sequence>
<dbReference type="RefSeq" id="WP_274944604.1">
    <property type="nucleotide sequence ID" value="NZ_JANWOI010000004.1"/>
</dbReference>
<accession>A0A9X3Z8A1</accession>
<evidence type="ECO:0000313" key="1">
    <source>
        <dbReference type="EMBL" id="MDA5194898.1"/>
    </source>
</evidence>
<keyword evidence="2" id="KW-1185">Reference proteome</keyword>
<proteinExistence type="predicted"/>
<protein>
    <submittedName>
        <fullName evidence="1">Uncharacterized protein</fullName>
    </submittedName>
</protein>
<dbReference type="EMBL" id="JANWOI010000004">
    <property type="protein sequence ID" value="MDA5194898.1"/>
    <property type="molecule type" value="Genomic_DNA"/>
</dbReference>
<gene>
    <name evidence="1" type="ORF">NYP16_13140</name>
</gene>
<organism evidence="1 2">
    <name type="scientific">Govanella unica</name>
    <dbReference type="NCBI Taxonomy" id="2975056"/>
    <lineage>
        <taxon>Bacteria</taxon>
        <taxon>Pseudomonadati</taxon>
        <taxon>Pseudomonadota</taxon>
        <taxon>Alphaproteobacteria</taxon>
        <taxon>Emcibacterales</taxon>
        <taxon>Govanellaceae</taxon>
        <taxon>Govanella</taxon>
    </lineage>
</organism>
<reference evidence="1" key="2">
    <citation type="journal article" date="2023" name="Syst. Appl. Microbiol.">
        <title>Govania unica gen. nov., sp. nov., a rare biosphere bacterium that represents a novel family in the class Alphaproteobacteria.</title>
        <authorList>
            <person name="Vandamme P."/>
            <person name="Peeters C."/>
            <person name="Hettiarachchi A."/>
            <person name="Cnockaert M."/>
            <person name="Carlier A."/>
        </authorList>
    </citation>
    <scope>NUCLEOTIDE SEQUENCE</scope>
    <source>
        <strain evidence="1">LMG 31809</strain>
    </source>
</reference>
<dbReference type="AlphaFoldDB" id="A0A9X3Z8A1"/>
<comment type="caution">
    <text evidence="1">The sequence shown here is derived from an EMBL/GenBank/DDBJ whole genome shotgun (WGS) entry which is preliminary data.</text>
</comment>
<name>A0A9X3Z8A1_9PROT</name>